<dbReference type="SUPFAM" id="SSF63737">
    <property type="entry name" value="Leukotriene A4 hydrolase N-terminal domain"/>
    <property type="match status" value="1"/>
</dbReference>
<evidence type="ECO:0000256" key="10">
    <source>
        <dbReference type="ARBA" id="ARBA00023049"/>
    </source>
</evidence>
<evidence type="ECO:0000256" key="2">
    <source>
        <dbReference type="ARBA" id="ARBA00001947"/>
    </source>
</evidence>
<keyword evidence="10" id="KW-0482">Metalloprotease</keyword>
<comment type="similarity">
    <text evidence="3">Belongs to the peptidase M1 family.</text>
</comment>
<dbReference type="InterPro" id="IPR045357">
    <property type="entry name" value="Aminopeptidase_N-like_N"/>
</dbReference>
<feature type="chain" id="PRO_5045132251" description="Aminopeptidase N" evidence="14">
    <location>
        <begin position="22"/>
        <end position="505"/>
    </location>
</feature>
<evidence type="ECO:0000313" key="17">
    <source>
        <dbReference type="EMBL" id="MDA0139131.1"/>
    </source>
</evidence>
<evidence type="ECO:0000256" key="8">
    <source>
        <dbReference type="ARBA" id="ARBA00022801"/>
    </source>
</evidence>
<dbReference type="InterPro" id="IPR050344">
    <property type="entry name" value="Peptidase_M1_aminopeptidases"/>
</dbReference>
<evidence type="ECO:0000256" key="9">
    <source>
        <dbReference type="ARBA" id="ARBA00022833"/>
    </source>
</evidence>
<name>A0ABT4RLB6_9ACTN</name>
<feature type="domain" description="Peptidase M1 membrane alanine aminopeptidase" evidence="15">
    <location>
        <begin position="298"/>
        <end position="470"/>
    </location>
</feature>
<feature type="signal peptide" evidence="14">
    <location>
        <begin position="1"/>
        <end position="21"/>
    </location>
</feature>
<dbReference type="Pfam" id="PF01433">
    <property type="entry name" value="Peptidase_M1"/>
    <property type="match status" value="1"/>
</dbReference>
<evidence type="ECO:0000256" key="7">
    <source>
        <dbReference type="ARBA" id="ARBA00022723"/>
    </source>
</evidence>
<dbReference type="EMBL" id="JAPCID010000022">
    <property type="protein sequence ID" value="MDA0139131.1"/>
    <property type="molecule type" value="Genomic_DNA"/>
</dbReference>
<feature type="region of interest" description="Disordered" evidence="13">
    <location>
        <begin position="478"/>
        <end position="505"/>
    </location>
</feature>
<evidence type="ECO:0000256" key="4">
    <source>
        <dbReference type="ARBA" id="ARBA00012564"/>
    </source>
</evidence>
<dbReference type="Proteomes" id="UP001147700">
    <property type="component" value="Unassembled WGS sequence"/>
</dbReference>
<reference evidence="17" key="1">
    <citation type="submission" date="2022-10" db="EMBL/GenBank/DDBJ databases">
        <title>The WGS of Solirubrobacter sp. CPCC 204708.</title>
        <authorList>
            <person name="Jiang Z."/>
        </authorList>
    </citation>
    <scope>NUCLEOTIDE SEQUENCE</scope>
    <source>
        <strain evidence="17">CPCC 204708</strain>
    </source>
</reference>
<dbReference type="PRINTS" id="PR00756">
    <property type="entry name" value="ALADIPTASE"/>
</dbReference>
<keyword evidence="7" id="KW-0479">Metal-binding</keyword>
<comment type="cofactor">
    <cofactor evidence="2">
        <name>Zn(2+)</name>
        <dbReference type="ChEBI" id="CHEBI:29105"/>
    </cofactor>
</comment>
<gene>
    <name evidence="17" type="ORF">OJ962_16640</name>
</gene>
<dbReference type="InterPro" id="IPR042097">
    <property type="entry name" value="Aminopeptidase_N-like_N_sf"/>
</dbReference>
<evidence type="ECO:0000256" key="12">
    <source>
        <dbReference type="ARBA" id="ARBA00031533"/>
    </source>
</evidence>
<proteinExistence type="inferred from homology"/>
<accession>A0ABT4RLB6</accession>
<dbReference type="Gene3D" id="2.60.40.1730">
    <property type="entry name" value="tricorn interacting facor f3 domain"/>
    <property type="match status" value="1"/>
</dbReference>
<evidence type="ECO:0000259" key="16">
    <source>
        <dbReference type="Pfam" id="PF17900"/>
    </source>
</evidence>
<feature type="domain" description="Aminopeptidase N-like N-terminal" evidence="16">
    <location>
        <begin position="153"/>
        <end position="217"/>
    </location>
</feature>
<comment type="caution">
    <text evidence="17">The sequence shown here is derived from an EMBL/GenBank/DDBJ whole genome shotgun (WGS) entry which is preliminary data.</text>
</comment>
<evidence type="ECO:0000259" key="15">
    <source>
        <dbReference type="Pfam" id="PF01433"/>
    </source>
</evidence>
<dbReference type="InterPro" id="IPR027268">
    <property type="entry name" value="Peptidase_M4/M1_CTD_sf"/>
</dbReference>
<evidence type="ECO:0000256" key="14">
    <source>
        <dbReference type="SAM" id="SignalP"/>
    </source>
</evidence>
<keyword evidence="18" id="KW-1185">Reference proteome</keyword>
<dbReference type="InterPro" id="IPR001930">
    <property type="entry name" value="Peptidase_M1"/>
</dbReference>
<evidence type="ECO:0000256" key="11">
    <source>
        <dbReference type="ARBA" id="ARBA00029811"/>
    </source>
</evidence>
<evidence type="ECO:0000256" key="5">
    <source>
        <dbReference type="ARBA" id="ARBA00015611"/>
    </source>
</evidence>
<dbReference type="EC" id="3.4.11.2" evidence="4"/>
<dbReference type="Pfam" id="PF17900">
    <property type="entry name" value="Peptidase_M1_N"/>
    <property type="match status" value="1"/>
</dbReference>
<dbReference type="CDD" id="cd09603">
    <property type="entry name" value="M1_APN_like"/>
    <property type="match status" value="1"/>
</dbReference>
<dbReference type="InterPro" id="IPR014782">
    <property type="entry name" value="Peptidase_M1_dom"/>
</dbReference>
<feature type="compositionally biased region" description="Polar residues" evidence="13">
    <location>
        <begin position="489"/>
        <end position="498"/>
    </location>
</feature>
<dbReference type="RefSeq" id="WP_202956661.1">
    <property type="nucleotide sequence ID" value="NZ_JAPCID010000022.1"/>
</dbReference>
<keyword evidence="14" id="KW-0732">Signal</keyword>
<keyword evidence="9" id="KW-0862">Zinc</keyword>
<dbReference type="SUPFAM" id="SSF55486">
    <property type="entry name" value="Metalloproteases ('zincins'), catalytic domain"/>
    <property type="match status" value="1"/>
</dbReference>
<keyword evidence="6" id="KW-0645">Protease</keyword>
<keyword evidence="8" id="KW-0378">Hydrolase</keyword>
<evidence type="ECO:0000256" key="13">
    <source>
        <dbReference type="SAM" id="MobiDB-lite"/>
    </source>
</evidence>
<evidence type="ECO:0000256" key="1">
    <source>
        <dbReference type="ARBA" id="ARBA00000098"/>
    </source>
</evidence>
<evidence type="ECO:0000256" key="3">
    <source>
        <dbReference type="ARBA" id="ARBA00010136"/>
    </source>
</evidence>
<comment type="catalytic activity">
    <reaction evidence="1">
        <text>Release of an N-terminal amino acid, Xaa-|-Yaa- from a peptide, amide or arylamide. Xaa is preferably Ala, but may be most amino acids including Pro (slow action). When a terminal hydrophobic residue is followed by a prolyl residue, the two may be released as an intact Xaa-Pro dipeptide.</text>
        <dbReference type="EC" id="3.4.11.2"/>
    </reaction>
</comment>
<organism evidence="17 18">
    <name type="scientific">Solirubrobacter deserti</name>
    <dbReference type="NCBI Taxonomy" id="2282478"/>
    <lineage>
        <taxon>Bacteria</taxon>
        <taxon>Bacillati</taxon>
        <taxon>Actinomycetota</taxon>
        <taxon>Thermoleophilia</taxon>
        <taxon>Solirubrobacterales</taxon>
        <taxon>Solirubrobacteraceae</taxon>
        <taxon>Solirubrobacter</taxon>
    </lineage>
</organism>
<dbReference type="PANTHER" id="PTHR11533">
    <property type="entry name" value="PROTEASE M1 ZINC METALLOPROTEASE"/>
    <property type="match status" value="1"/>
</dbReference>
<sequence length="505" mass="55562">MKRVSLLVALFVSLLAAPAVAAGPSPGAPGIGDPLFPGLGNGGYDVQHYDVAVRYGAAFTDPVEGNVTILARATQALSRLNLDFAGRSVGAVVVNGAPAQWRREGSELVITPRRAIKHGALFVVTVAKFVAVPTVPSDDPASTGLFIHPSGTATAPQPDLARYFLPSNDHPRDKASFDFRFDVPEGRTAVANGVPLAKWTSRGRTHSVFVQRQPMATELIQMAVGDYDVTYDGFHDGVFRRDVTARPLTAEYLPLLEPTDSQLDWMRARAGRYPFDLYGALVVDGGLGFALETQTLSLMDKFWYADLGKDTWDATLLHELAHEWYGNSVSPYAWSDLWLNEGHASWYEFTWAEEFDALEEDTTGYPDEQGYATVVELMKAVYAHGDEWRAESGPVAAPSSADELFAFQRYHGGALVLYALRQKVGADAFARIERAYPERFRNRSVTTDDFIALAAEISGRRDVIPFLREWLYGTKTPPMPGHPDWTVNDPATQRTATLPNPRAHK</sequence>
<protein>
    <recommendedName>
        <fullName evidence="5">Aminopeptidase N</fullName>
        <ecNumber evidence="4">3.4.11.2</ecNumber>
    </recommendedName>
    <alternativeName>
        <fullName evidence="11">Alanine aminopeptidase</fullName>
    </alternativeName>
    <alternativeName>
        <fullName evidence="12">Lysyl aminopeptidase</fullName>
    </alternativeName>
</protein>
<dbReference type="Gene3D" id="1.10.390.10">
    <property type="entry name" value="Neutral Protease Domain 2"/>
    <property type="match status" value="1"/>
</dbReference>
<evidence type="ECO:0000256" key="6">
    <source>
        <dbReference type="ARBA" id="ARBA00022670"/>
    </source>
</evidence>
<evidence type="ECO:0000313" key="18">
    <source>
        <dbReference type="Proteomes" id="UP001147700"/>
    </source>
</evidence>